<proteinExistence type="predicted"/>
<name>A0A1R3IYU7_COCAP</name>
<feature type="domain" description="Tyrosine specific protein phosphatases" evidence="2">
    <location>
        <begin position="68"/>
        <end position="130"/>
    </location>
</feature>
<accession>A0A1R3IYU7</accession>
<dbReference type="SUPFAM" id="SSF52799">
    <property type="entry name" value="(Phosphotyrosine protein) phosphatases II"/>
    <property type="match status" value="1"/>
</dbReference>
<dbReference type="PANTHER" id="PTHR12305:SF60">
    <property type="entry name" value="PHOSPHATIDYLINOSITOL 3,4,5-TRISPHOSPHATE 3-PHOSPHATASE TPTE2-RELATED"/>
    <property type="match status" value="1"/>
</dbReference>
<dbReference type="GO" id="GO:0004725">
    <property type="term" value="F:protein tyrosine phosphatase activity"/>
    <property type="evidence" value="ECO:0007669"/>
    <property type="project" value="EnsemblPlants"/>
</dbReference>
<dbReference type="PROSITE" id="PS50056">
    <property type="entry name" value="TYR_PHOSPHATASE_2"/>
    <property type="match status" value="1"/>
</dbReference>
<dbReference type="InterPro" id="IPR029021">
    <property type="entry name" value="Prot-tyrosine_phosphatase-like"/>
</dbReference>
<dbReference type="Gramene" id="OMO87720">
    <property type="protein sequence ID" value="OMO87720"/>
    <property type="gene ID" value="CCACVL1_08802"/>
</dbReference>
<gene>
    <name evidence="4" type="ORF">CCACVL1_08802</name>
</gene>
<sequence length="312" mass="36091">MGLRDGDRSRSKFSTEYPILVSLSKWGLRVSETSCLIPEIYNLCIEEEYDTLHFHGRVEKFPFDDNHVPNLEMVKSFCESVYSWLSSDPKNIAVIHCMAGKGRTGLMVCAYLVYTGMSAEEALHLYAQKRTTNNQGVSIPSQRRYVEYWESVLSFPRGIGNGPPDVNLPPPCSRELRRIRLYDTINTTSVFFVVSELQEIPNQRYRPPVEVAKNCCREIKKGYEGNSSPRYFLSYLEGNKEGIESEPEEPHVVYQMDTESPVLYQKTCLDYHFNKPVISWDAEYFGLATQDICEEPSRVFRTYFKFTPTLWQ</sequence>
<dbReference type="PROSITE" id="PS51181">
    <property type="entry name" value="PPASE_TENSIN"/>
    <property type="match status" value="1"/>
</dbReference>
<evidence type="ECO:0000259" key="3">
    <source>
        <dbReference type="PROSITE" id="PS51181"/>
    </source>
</evidence>
<feature type="domain" description="Phosphatase tensin-type" evidence="3">
    <location>
        <begin position="40"/>
        <end position="156"/>
    </location>
</feature>
<dbReference type="EMBL" id="AWWV01009169">
    <property type="protein sequence ID" value="OMO87720.1"/>
    <property type="molecule type" value="Genomic_DNA"/>
</dbReference>
<dbReference type="GO" id="GO:0016314">
    <property type="term" value="F:phosphatidylinositol-3,4,5-trisphosphate 3-phosphatase activity"/>
    <property type="evidence" value="ECO:0007669"/>
    <property type="project" value="TreeGrafter"/>
</dbReference>
<keyword evidence="1" id="KW-0378">Hydrolase</keyword>
<dbReference type="GO" id="GO:0009555">
    <property type="term" value="P:pollen development"/>
    <property type="evidence" value="ECO:0007669"/>
    <property type="project" value="EnsemblPlants"/>
</dbReference>
<evidence type="ECO:0000313" key="4">
    <source>
        <dbReference type="EMBL" id="OMO87720.1"/>
    </source>
</evidence>
<dbReference type="InterPro" id="IPR000387">
    <property type="entry name" value="Tyr_Pase_dom"/>
</dbReference>
<dbReference type="InterPro" id="IPR029023">
    <property type="entry name" value="Tensin_phosphatase"/>
</dbReference>
<dbReference type="InterPro" id="IPR016130">
    <property type="entry name" value="Tyr_Pase_AS"/>
</dbReference>
<evidence type="ECO:0000259" key="2">
    <source>
        <dbReference type="PROSITE" id="PS50056"/>
    </source>
</evidence>
<protein>
    <submittedName>
        <fullName evidence="4">Uncharacterized protein</fullName>
    </submittedName>
</protein>
<dbReference type="Pfam" id="PF22784">
    <property type="entry name" value="PTP-SAK"/>
    <property type="match status" value="1"/>
</dbReference>
<evidence type="ECO:0000313" key="5">
    <source>
        <dbReference type="Proteomes" id="UP000188268"/>
    </source>
</evidence>
<dbReference type="OMA" id="QKTCLDY"/>
<dbReference type="InterPro" id="IPR057023">
    <property type="entry name" value="PTP-SAK"/>
</dbReference>
<dbReference type="GO" id="GO:0046856">
    <property type="term" value="P:phosphatidylinositol dephosphorylation"/>
    <property type="evidence" value="ECO:0007669"/>
    <property type="project" value="EnsemblPlants"/>
</dbReference>
<keyword evidence="5" id="KW-1185">Reference proteome</keyword>
<dbReference type="PROSITE" id="PS00383">
    <property type="entry name" value="TYR_PHOSPHATASE_1"/>
    <property type="match status" value="1"/>
</dbReference>
<evidence type="ECO:0000256" key="1">
    <source>
        <dbReference type="ARBA" id="ARBA00022801"/>
    </source>
</evidence>
<comment type="caution">
    <text evidence="4">The sequence shown here is derived from an EMBL/GenBank/DDBJ whole genome shotgun (WGS) entry which is preliminary data.</text>
</comment>
<dbReference type="PANTHER" id="PTHR12305">
    <property type="entry name" value="PHOSPHATASE WITH HOMOLOGY TO TENSIN"/>
    <property type="match status" value="1"/>
</dbReference>
<dbReference type="Gene3D" id="3.90.190.10">
    <property type="entry name" value="Protein tyrosine phosphatase superfamily"/>
    <property type="match status" value="1"/>
</dbReference>
<organism evidence="4 5">
    <name type="scientific">Corchorus capsularis</name>
    <name type="common">Jute</name>
    <dbReference type="NCBI Taxonomy" id="210143"/>
    <lineage>
        <taxon>Eukaryota</taxon>
        <taxon>Viridiplantae</taxon>
        <taxon>Streptophyta</taxon>
        <taxon>Embryophyta</taxon>
        <taxon>Tracheophyta</taxon>
        <taxon>Spermatophyta</taxon>
        <taxon>Magnoliopsida</taxon>
        <taxon>eudicotyledons</taxon>
        <taxon>Gunneridae</taxon>
        <taxon>Pentapetalae</taxon>
        <taxon>rosids</taxon>
        <taxon>malvids</taxon>
        <taxon>Malvales</taxon>
        <taxon>Malvaceae</taxon>
        <taxon>Grewioideae</taxon>
        <taxon>Apeibeae</taxon>
        <taxon>Corchorus</taxon>
    </lineage>
</organism>
<dbReference type="STRING" id="210143.A0A1R3IYU7"/>
<dbReference type="InterPro" id="IPR051281">
    <property type="entry name" value="Dual-spec_lipid-protein_phosph"/>
</dbReference>
<dbReference type="AlphaFoldDB" id="A0A1R3IYU7"/>
<dbReference type="OrthoDB" id="266663at2759"/>
<dbReference type="Proteomes" id="UP000188268">
    <property type="component" value="Unassembled WGS sequence"/>
</dbReference>
<reference evidence="4 5" key="1">
    <citation type="submission" date="2013-09" db="EMBL/GenBank/DDBJ databases">
        <title>Corchorus capsularis genome sequencing.</title>
        <authorList>
            <person name="Alam M."/>
            <person name="Haque M.S."/>
            <person name="Islam M.S."/>
            <person name="Emdad E.M."/>
            <person name="Islam M.M."/>
            <person name="Ahmed B."/>
            <person name="Halim A."/>
            <person name="Hossen Q.M.M."/>
            <person name="Hossain M.Z."/>
            <person name="Ahmed R."/>
            <person name="Khan M.M."/>
            <person name="Islam R."/>
            <person name="Rashid M.M."/>
            <person name="Khan S.A."/>
            <person name="Rahman M.S."/>
            <person name="Alam M."/>
        </authorList>
    </citation>
    <scope>NUCLEOTIDE SEQUENCE [LARGE SCALE GENOMIC DNA]</scope>
    <source>
        <strain evidence="5">cv. CVL-1</strain>
        <tissue evidence="4">Whole seedling</tissue>
    </source>
</reference>
<dbReference type="GO" id="GO:0005829">
    <property type="term" value="C:cytosol"/>
    <property type="evidence" value="ECO:0007669"/>
    <property type="project" value="TreeGrafter"/>
</dbReference>